<name>A0A0C9WVV1_9AGAR</name>
<sequence length="55" mass="6341">MVGPSLFESWLFQLFRGGFYIAEKSLLHSAEPEQTVESLFESCLFQLFRGSFYVA</sequence>
<reference evidence="2" key="2">
    <citation type="submission" date="2015-01" db="EMBL/GenBank/DDBJ databases">
        <title>Evolutionary Origins and Diversification of the Mycorrhizal Mutualists.</title>
        <authorList>
            <consortium name="DOE Joint Genome Institute"/>
            <consortium name="Mycorrhizal Genomics Consortium"/>
            <person name="Kohler A."/>
            <person name="Kuo A."/>
            <person name="Nagy L.G."/>
            <person name="Floudas D."/>
            <person name="Copeland A."/>
            <person name="Barry K.W."/>
            <person name="Cichocki N."/>
            <person name="Veneault-Fourrey C."/>
            <person name="LaButti K."/>
            <person name="Lindquist E.A."/>
            <person name="Lipzen A."/>
            <person name="Lundell T."/>
            <person name="Morin E."/>
            <person name="Murat C."/>
            <person name="Riley R."/>
            <person name="Ohm R."/>
            <person name="Sun H."/>
            <person name="Tunlid A."/>
            <person name="Henrissat B."/>
            <person name="Grigoriev I.V."/>
            <person name="Hibbett D.S."/>
            <person name="Martin F."/>
        </authorList>
    </citation>
    <scope>NUCLEOTIDE SEQUENCE [LARGE SCALE GENOMIC DNA]</scope>
    <source>
        <strain evidence="2">LaAM-08-1</strain>
    </source>
</reference>
<dbReference type="Proteomes" id="UP000054477">
    <property type="component" value="Unassembled WGS sequence"/>
</dbReference>
<gene>
    <name evidence="1" type="ORF">K443DRAFT_10473</name>
</gene>
<reference evidence="1 2" key="1">
    <citation type="submission" date="2014-04" db="EMBL/GenBank/DDBJ databases">
        <authorList>
            <consortium name="DOE Joint Genome Institute"/>
            <person name="Kuo A."/>
            <person name="Kohler A."/>
            <person name="Nagy L.G."/>
            <person name="Floudas D."/>
            <person name="Copeland A."/>
            <person name="Barry K.W."/>
            <person name="Cichocki N."/>
            <person name="Veneault-Fourrey C."/>
            <person name="LaButti K."/>
            <person name="Lindquist E.A."/>
            <person name="Lipzen A."/>
            <person name="Lundell T."/>
            <person name="Morin E."/>
            <person name="Murat C."/>
            <person name="Sun H."/>
            <person name="Tunlid A."/>
            <person name="Henrissat B."/>
            <person name="Grigoriev I.V."/>
            <person name="Hibbett D.S."/>
            <person name="Martin F."/>
            <person name="Nordberg H.P."/>
            <person name="Cantor M.N."/>
            <person name="Hua S.X."/>
        </authorList>
    </citation>
    <scope>NUCLEOTIDE SEQUENCE [LARGE SCALE GENOMIC DNA]</scope>
    <source>
        <strain evidence="1 2">LaAM-08-1</strain>
    </source>
</reference>
<dbReference type="AlphaFoldDB" id="A0A0C9WVV1"/>
<accession>A0A0C9WVV1</accession>
<dbReference type="HOGENOM" id="CLU_3032690_0_0_1"/>
<evidence type="ECO:0000313" key="1">
    <source>
        <dbReference type="EMBL" id="KIJ96675.1"/>
    </source>
</evidence>
<organism evidence="1 2">
    <name type="scientific">Laccaria amethystina LaAM-08-1</name>
    <dbReference type="NCBI Taxonomy" id="1095629"/>
    <lineage>
        <taxon>Eukaryota</taxon>
        <taxon>Fungi</taxon>
        <taxon>Dikarya</taxon>
        <taxon>Basidiomycota</taxon>
        <taxon>Agaricomycotina</taxon>
        <taxon>Agaricomycetes</taxon>
        <taxon>Agaricomycetidae</taxon>
        <taxon>Agaricales</taxon>
        <taxon>Agaricineae</taxon>
        <taxon>Hydnangiaceae</taxon>
        <taxon>Laccaria</taxon>
    </lineage>
</organism>
<proteinExistence type="predicted"/>
<evidence type="ECO:0000313" key="2">
    <source>
        <dbReference type="Proteomes" id="UP000054477"/>
    </source>
</evidence>
<protein>
    <submittedName>
        <fullName evidence="1">Uncharacterized protein</fullName>
    </submittedName>
</protein>
<dbReference type="EMBL" id="KN838714">
    <property type="protein sequence ID" value="KIJ96675.1"/>
    <property type="molecule type" value="Genomic_DNA"/>
</dbReference>
<keyword evidence="2" id="KW-1185">Reference proteome</keyword>